<keyword evidence="4 10" id="KW-0378">Hydrolase</keyword>
<evidence type="ECO:0000256" key="4">
    <source>
        <dbReference type="ARBA" id="ARBA00022801"/>
    </source>
</evidence>
<comment type="similarity">
    <text evidence="10">Belongs to the CRISPR-associated endonuclease Cas1 family.</text>
</comment>
<keyword evidence="5 10" id="KW-0460">Magnesium</keyword>
<dbReference type="NCBIfam" id="TIGR00287">
    <property type="entry name" value="cas1"/>
    <property type="match status" value="1"/>
</dbReference>
<sequence>MLRHGHRVLRYSDDFAVPVTTHAAGERVLELIESALRELDLELNEDKSRIESFDEGVDFPGQTVTARSQAGTTTYVSPLEATVYVTEPGSSIRSRDGRLRVMHRDRQLLSVPYDRVKQVVCTAPTTLTSPFLRRALEHDIEVVLTEEDGDFLGRLHGTGSPGVELRHKQHRLVDKRAEKVDLARIFVAAKIANMRTGLLRAARSGHVEDIEMATDRLRAARGTALVADSEASLMGTEGAATRDYFAGLGRILGDTWAFTHRRRRPPPDPINAMLSFGYTLLTQEAVSAVELAGLDPAAGFLHEMQRGRPSLALDLIEEFRPIIVDPVVLSLSRSAKVSPAGFAQVEDRGCRMDRDTLHLFLAAYERRMLTVAHHPTGRRISYRQALTTQARHLADVIDDRTPVYTPMTWR</sequence>
<evidence type="ECO:0000256" key="2">
    <source>
        <dbReference type="ARBA" id="ARBA00022723"/>
    </source>
</evidence>
<evidence type="ECO:0000313" key="13">
    <source>
        <dbReference type="Proteomes" id="UP001596011"/>
    </source>
</evidence>
<evidence type="ECO:0000259" key="11">
    <source>
        <dbReference type="PROSITE" id="PS50878"/>
    </source>
</evidence>
<evidence type="ECO:0000256" key="7">
    <source>
        <dbReference type="ARBA" id="ARBA00023125"/>
    </source>
</evidence>
<evidence type="ECO:0000256" key="10">
    <source>
        <dbReference type="HAMAP-Rule" id="MF_01470"/>
    </source>
</evidence>
<feature type="binding site" evidence="10">
    <location>
        <position position="237"/>
    </location>
    <ligand>
        <name>Mn(2+)</name>
        <dbReference type="ChEBI" id="CHEBI:29035"/>
    </ligand>
</feature>
<dbReference type="Gene3D" id="3.100.10.20">
    <property type="entry name" value="CRISPR-associated endonuclease Cas1, N-terminal domain"/>
    <property type="match status" value="1"/>
</dbReference>
<dbReference type="EC" id="3.1.-.-" evidence="10"/>
<evidence type="ECO:0000256" key="5">
    <source>
        <dbReference type="ARBA" id="ARBA00022842"/>
    </source>
</evidence>
<evidence type="ECO:0000256" key="9">
    <source>
        <dbReference type="ARBA" id="ARBA00038592"/>
    </source>
</evidence>
<gene>
    <name evidence="10 12" type="primary">cas1</name>
    <name evidence="12" type="ORF">ACFO6V_07105</name>
</gene>
<organism evidence="12 13">
    <name type="scientific">Promicromonospora alba</name>
    <dbReference type="NCBI Taxonomy" id="1616110"/>
    <lineage>
        <taxon>Bacteria</taxon>
        <taxon>Bacillati</taxon>
        <taxon>Actinomycetota</taxon>
        <taxon>Actinomycetes</taxon>
        <taxon>Micrococcales</taxon>
        <taxon>Promicromonosporaceae</taxon>
        <taxon>Promicromonospora</taxon>
    </lineage>
</organism>
<name>A0ABV9HET7_9MICO</name>
<dbReference type="HAMAP" id="MF_01470">
    <property type="entry name" value="Cas1"/>
    <property type="match status" value="1"/>
</dbReference>
<dbReference type="PANTHER" id="PTHR34353">
    <property type="entry name" value="CRISPR-ASSOCIATED ENDONUCLEASE CAS1 1"/>
    <property type="match status" value="1"/>
</dbReference>
<keyword evidence="13" id="KW-1185">Reference proteome</keyword>
<keyword evidence="8 10" id="KW-0464">Manganese</keyword>
<dbReference type="InterPro" id="IPR043502">
    <property type="entry name" value="DNA/RNA_pol_sf"/>
</dbReference>
<comment type="function">
    <text evidence="10">CRISPR (clustered regularly interspaced short palindromic repeat), is an adaptive immune system that provides protection against mobile genetic elements (viruses, transposable elements and conjugative plasmids). CRISPR clusters contain spacers, sequences complementary to antecedent mobile elements, and target invading nucleic acids. CRISPR clusters are transcribed and processed into CRISPR RNA (crRNA). Acts as a dsDNA endonuclease. Involved in the integration of spacer DNA into the CRISPR cassette.</text>
</comment>
<dbReference type="Gene3D" id="1.20.120.920">
    <property type="entry name" value="CRISPR-associated endonuclease Cas1, C-terminal domain"/>
    <property type="match status" value="1"/>
</dbReference>
<keyword evidence="7 10" id="KW-0238">DNA-binding</keyword>
<keyword evidence="1 10" id="KW-0540">Nuclease</keyword>
<dbReference type="CDD" id="cd09634">
    <property type="entry name" value="Cas1_I-II-III"/>
    <property type="match status" value="1"/>
</dbReference>
<dbReference type="GO" id="GO:0004519">
    <property type="term" value="F:endonuclease activity"/>
    <property type="evidence" value="ECO:0007669"/>
    <property type="project" value="UniProtKB-KW"/>
</dbReference>
<feature type="domain" description="Reverse transcriptase" evidence="11">
    <location>
        <begin position="1"/>
        <end position="64"/>
    </location>
</feature>
<evidence type="ECO:0000313" key="12">
    <source>
        <dbReference type="EMBL" id="MFC4627993.1"/>
    </source>
</evidence>
<dbReference type="Pfam" id="PF01867">
    <property type="entry name" value="Cas_Cas1"/>
    <property type="match status" value="1"/>
</dbReference>
<dbReference type="InterPro" id="IPR000477">
    <property type="entry name" value="RT_dom"/>
</dbReference>
<evidence type="ECO:0000256" key="3">
    <source>
        <dbReference type="ARBA" id="ARBA00022759"/>
    </source>
</evidence>
<dbReference type="InterPro" id="IPR042211">
    <property type="entry name" value="CRISPR-assoc_Cas1_N"/>
</dbReference>
<dbReference type="Proteomes" id="UP001596011">
    <property type="component" value="Unassembled WGS sequence"/>
</dbReference>
<keyword evidence="2 10" id="KW-0479">Metal-binding</keyword>
<keyword evidence="6 10" id="KW-0051">Antiviral defense</keyword>
<protein>
    <recommendedName>
        <fullName evidence="10">CRISPR-associated endonuclease Cas1</fullName>
        <ecNumber evidence="10">3.1.-.-</ecNumber>
    </recommendedName>
</protein>
<comment type="caution">
    <text evidence="12">The sequence shown here is derived from an EMBL/GenBank/DDBJ whole genome shotgun (WGS) entry which is preliminary data.</text>
</comment>
<dbReference type="RefSeq" id="WP_377133648.1">
    <property type="nucleotide sequence ID" value="NZ_JBHSFI010000003.1"/>
</dbReference>
<accession>A0ABV9HET7</accession>
<dbReference type="PROSITE" id="PS50878">
    <property type="entry name" value="RT_POL"/>
    <property type="match status" value="1"/>
</dbReference>
<dbReference type="PANTHER" id="PTHR34353:SF2">
    <property type="entry name" value="CRISPR-ASSOCIATED ENDONUCLEASE CAS1 1"/>
    <property type="match status" value="1"/>
</dbReference>
<comment type="subunit">
    <text evidence="9 10">Homodimer, forms a heterotetramer with a Cas2 homodimer.</text>
</comment>
<dbReference type="InterPro" id="IPR050646">
    <property type="entry name" value="Cas1"/>
</dbReference>
<dbReference type="SUPFAM" id="SSF56672">
    <property type="entry name" value="DNA/RNA polymerases"/>
    <property type="match status" value="1"/>
</dbReference>
<dbReference type="InterPro" id="IPR042206">
    <property type="entry name" value="CRISPR-assoc_Cas1_C"/>
</dbReference>
<evidence type="ECO:0000256" key="6">
    <source>
        <dbReference type="ARBA" id="ARBA00023118"/>
    </source>
</evidence>
<comment type="cofactor">
    <cofactor evidence="10">
        <name>Mg(2+)</name>
        <dbReference type="ChEBI" id="CHEBI:18420"/>
    </cofactor>
    <cofactor evidence="10">
        <name>Mn(2+)</name>
        <dbReference type="ChEBI" id="CHEBI:29035"/>
    </cofactor>
</comment>
<reference evidence="13" key="1">
    <citation type="journal article" date="2019" name="Int. J. Syst. Evol. Microbiol.">
        <title>The Global Catalogue of Microorganisms (GCM) 10K type strain sequencing project: providing services to taxonomists for standard genome sequencing and annotation.</title>
        <authorList>
            <consortium name="The Broad Institute Genomics Platform"/>
            <consortium name="The Broad Institute Genome Sequencing Center for Infectious Disease"/>
            <person name="Wu L."/>
            <person name="Ma J."/>
        </authorList>
    </citation>
    <scope>NUCLEOTIDE SEQUENCE [LARGE SCALE GENOMIC DNA]</scope>
    <source>
        <strain evidence="13">CCUG 42722</strain>
    </source>
</reference>
<proteinExistence type="inferred from homology"/>
<dbReference type="EMBL" id="JBHSFI010000003">
    <property type="protein sequence ID" value="MFC4627993.1"/>
    <property type="molecule type" value="Genomic_DNA"/>
</dbReference>
<dbReference type="InterPro" id="IPR002729">
    <property type="entry name" value="CRISPR-assoc_Cas1"/>
</dbReference>
<feature type="binding site" evidence="10">
    <location>
        <position position="302"/>
    </location>
    <ligand>
        <name>Mn(2+)</name>
        <dbReference type="ChEBI" id="CHEBI:29035"/>
    </ligand>
</feature>
<evidence type="ECO:0000256" key="1">
    <source>
        <dbReference type="ARBA" id="ARBA00022722"/>
    </source>
</evidence>
<evidence type="ECO:0000256" key="8">
    <source>
        <dbReference type="ARBA" id="ARBA00023211"/>
    </source>
</evidence>
<keyword evidence="3 10" id="KW-0255">Endonuclease</keyword>
<feature type="binding site" evidence="10">
    <location>
        <position position="317"/>
    </location>
    <ligand>
        <name>Mn(2+)</name>
        <dbReference type="ChEBI" id="CHEBI:29035"/>
    </ligand>
</feature>